<sequence>MVVFSFFLGVFDTSIIAPPPPMQLPFAQVLGRFTQKKAPGEVATPWGLGIYCIFLANCML</sequence>
<gene>
    <name evidence="1" type="ORF">C4N26_14090</name>
</gene>
<accession>A0A329TKV6</accession>
<organism evidence="1 2">
    <name type="scientific">Faecalibacterium prausnitzii</name>
    <dbReference type="NCBI Taxonomy" id="853"/>
    <lineage>
        <taxon>Bacteria</taxon>
        <taxon>Bacillati</taxon>
        <taxon>Bacillota</taxon>
        <taxon>Clostridia</taxon>
        <taxon>Eubacteriales</taxon>
        <taxon>Oscillospiraceae</taxon>
        <taxon>Faecalibacterium</taxon>
    </lineage>
</organism>
<proteinExistence type="predicted"/>
<protein>
    <submittedName>
        <fullName evidence="1">Uncharacterized protein</fullName>
    </submittedName>
</protein>
<dbReference type="Proteomes" id="UP000251144">
    <property type="component" value="Unassembled WGS sequence"/>
</dbReference>
<name>A0A329TKV6_9FIRM</name>
<comment type="caution">
    <text evidence="1">The sequence shown here is derived from an EMBL/GenBank/DDBJ whole genome shotgun (WGS) entry which is preliminary data.</text>
</comment>
<evidence type="ECO:0000313" key="1">
    <source>
        <dbReference type="EMBL" id="RAW50411.1"/>
    </source>
</evidence>
<dbReference type="EMBL" id="PRLB01000020">
    <property type="protein sequence ID" value="RAW50411.1"/>
    <property type="molecule type" value="Genomic_DNA"/>
</dbReference>
<dbReference type="AlphaFoldDB" id="A0A329TKV6"/>
<evidence type="ECO:0000313" key="2">
    <source>
        <dbReference type="Proteomes" id="UP000251144"/>
    </source>
</evidence>
<reference evidence="1 2" key="1">
    <citation type="submission" date="2018-02" db="EMBL/GenBank/DDBJ databases">
        <title>Complete genome sequencing of Faecalibacterium prausnitzii strains isolated from the human gut.</title>
        <authorList>
            <person name="Fitzgerald B.C."/>
            <person name="Shkoporov A.N."/>
            <person name="Ross P.R."/>
            <person name="Hill C."/>
        </authorList>
    </citation>
    <scope>NUCLEOTIDE SEQUENCE [LARGE SCALE GENOMIC DNA]</scope>
    <source>
        <strain evidence="1 2">APC942/32-1</strain>
    </source>
</reference>